<evidence type="ECO:0000313" key="9">
    <source>
        <dbReference type="EMBL" id="PPQ68955.1"/>
    </source>
</evidence>
<comment type="caution">
    <text evidence="9">The sequence shown here is derived from an EMBL/GenBank/DDBJ whole genome shotgun (WGS) entry which is preliminary data.</text>
</comment>
<feature type="transmembrane region" description="Helical" evidence="7">
    <location>
        <begin position="171"/>
        <end position="193"/>
    </location>
</feature>
<feature type="transmembrane region" description="Helical" evidence="7">
    <location>
        <begin position="205"/>
        <end position="228"/>
    </location>
</feature>
<keyword evidence="2 7" id="KW-0812">Transmembrane</keyword>
<sequence>MTVITLPPQSYSTWRVCLLVLHLVAAISTIYRLVHRFRIRRAWWDDYLVFFPLAVDVAYSALTWIRFPHRYENPSDLSKSMELLNSVWLSLFPYLLVIWTTRMALALSLARIFPKKHPARTWSFFLVGIMLLSLLSCMLVGLYTCDYSSSIKSLLDATHCEVGLGGFPLQAILLVVDNMVSDALLIISPLVFFWRVGLPTLERRLVLLVFCGSILTLLTASSLAILFLNKGIAPGVDDLLILVGMCNIESAVSLTVCNLTVISTCLYRAIRRNNNWSTLELESTEVTTRHRSRPCTCIAESCASTTTEPMTLTEISSFPSIRSQYEEWTDPTTATPHSSGLFKADNEKD</sequence>
<keyword evidence="4 7" id="KW-0472">Membrane</keyword>
<feature type="transmembrane region" description="Helical" evidence="7">
    <location>
        <begin position="87"/>
        <end position="110"/>
    </location>
</feature>
<comment type="similarity">
    <text evidence="5">Belongs to the SAT4 family.</text>
</comment>
<dbReference type="PANTHER" id="PTHR33048:SF47">
    <property type="entry name" value="INTEGRAL MEMBRANE PROTEIN-RELATED"/>
    <property type="match status" value="1"/>
</dbReference>
<feature type="domain" description="Rhodopsin" evidence="8">
    <location>
        <begin position="32"/>
        <end position="230"/>
    </location>
</feature>
<name>A0A409VRN8_9AGAR</name>
<dbReference type="STRING" id="231916.A0A409VRN8"/>
<evidence type="ECO:0000256" key="2">
    <source>
        <dbReference type="ARBA" id="ARBA00022692"/>
    </source>
</evidence>
<evidence type="ECO:0000259" key="8">
    <source>
        <dbReference type="Pfam" id="PF20684"/>
    </source>
</evidence>
<dbReference type="PANTHER" id="PTHR33048">
    <property type="entry name" value="PTH11-LIKE INTEGRAL MEMBRANE PROTEIN (AFU_ORTHOLOGUE AFUA_5G11245)"/>
    <property type="match status" value="1"/>
</dbReference>
<dbReference type="EMBL" id="NHYE01005584">
    <property type="protein sequence ID" value="PPQ68955.1"/>
    <property type="molecule type" value="Genomic_DNA"/>
</dbReference>
<feature type="transmembrane region" description="Helical" evidence="7">
    <location>
        <begin position="122"/>
        <end position="143"/>
    </location>
</feature>
<dbReference type="GO" id="GO:0016020">
    <property type="term" value="C:membrane"/>
    <property type="evidence" value="ECO:0007669"/>
    <property type="project" value="UniProtKB-SubCell"/>
</dbReference>
<dbReference type="InParanoid" id="A0A409VRN8"/>
<dbReference type="Pfam" id="PF20684">
    <property type="entry name" value="Fung_rhodopsin"/>
    <property type="match status" value="1"/>
</dbReference>
<evidence type="ECO:0000256" key="4">
    <source>
        <dbReference type="ARBA" id="ARBA00023136"/>
    </source>
</evidence>
<feature type="transmembrane region" description="Helical" evidence="7">
    <location>
        <begin position="12"/>
        <end position="34"/>
    </location>
</feature>
<comment type="subcellular location">
    <subcellularLocation>
        <location evidence="1">Membrane</location>
        <topology evidence="1">Multi-pass membrane protein</topology>
    </subcellularLocation>
</comment>
<accession>A0A409VRN8</accession>
<dbReference type="AlphaFoldDB" id="A0A409VRN8"/>
<reference evidence="9 10" key="1">
    <citation type="journal article" date="2018" name="Evol. Lett.">
        <title>Horizontal gene cluster transfer increased hallucinogenic mushroom diversity.</title>
        <authorList>
            <person name="Reynolds H.T."/>
            <person name="Vijayakumar V."/>
            <person name="Gluck-Thaler E."/>
            <person name="Korotkin H.B."/>
            <person name="Matheny P.B."/>
            <person name="Slot J.C."/>
        </authorList>
    </citation>
    <scope>NUCLEOTIDE SEQUENCE [LARGE SCALE GENOMIC DNA]</scope>
    <source>
        <strain evidence="9 10">SRW20</strain>
    </source>
</reference>
<feature type="transmembrane region" description="Helical" evidence="7">
    <location>
        <begin position="240"/>
        <end position="267"/>
    </location>
</feature>
<feature type="region of interest" description="Disordered" evidence="6">
    <location>
        <begin position="328"/>
        <end position="349"/>
    </location>
</feature>
<evidence type="ECO:0000256" key="6">
    <source>
        <dbReference type="SAM" id="MobiDB-lite"/>
    </source>
</evidence>
<dbReference type="InterPro" id="IPR049326">
    <property type="entry name" value="Rhodopsin_dom_fungi"/>
</dbReference>
<gene>
    <name evidence="9" type="ORF">CVT26_001826</name>
</gene>
<dbReference type="InterPro" id="IPR052337">
    <property type="entry name" value="SAT4-like"/>
</dbReference>
<evidence type="ECO:0000256" key="3">
    <source>
        <dbReference type="ARBA" id="ARBA00022989"/>
    </source>
</evidence>
<evidence type="ECO:0000256" key="1">
    <source>
        <dbReference type="ARBA" id="ARBA00004141"/>
    </source>
</evidence>
<protein>
    <recommendedName>
        <fullName evidence="8">Rhodopsin domain-containing protein</fullName>
    </recommendedName>
</protein>
<keyword evidence="10" id="KW-1185">Reference proteome</keyword>
<evidence type="ECO:0000256" key="7">
    <source>
        <dbReference type="SAM" id="Phobius"/>
    </source>
</evidence>
<evidence type="ECO:0000256" key="5">
    <source>
        <dbReference type="ARBA" id="ARBA00038359"/>
    </source>
</evidence>
<organism evidence="9 10">
    <name type="scientific">Gymnopilus dilepis</name>
    <dbReference type="NCBI Taxonomy" id="231916"/>
    <lineage>
        <taxon>Eukaryota</taxon>
        <taxon>Fungi</taxon>
        <taxon>Dikarya</taxon>
        <taxon>Basidiomycota</taxon>
        <taxon>Agaricomycotina</taxon>
        <taxon>Agaricomycetes</taxon>
        <taxon>Agaricomycetidae</taxon>
        <taxon>Agaricales</taxon>
        <taxon>Agaricineae</taxon>
        <taxon>Hymenogastraceae</taxon>
        <taxon>Gymnopilus</taxon>
    </lineage>
</organism>
<dbReference type="Proteomes" id="UP000284706">
    <property type="component" value="Unassembled WGS sequence"/>
</dbReference>
<feature type="transmembrane region" description="Helical" evidence="7">
    <location>
        <begin position="46"/>
        <end position="67"/>
    </location>
</feature>
<dbReference type="OrthoDB" id="3229610at2759"/>
<proteinExistence type="inferred from homology"/>
<keyword evidence="3 7" id="KW-1133">Transmembrane helix</keyword>
<evidence type="ECO:0000313" key="10">
    <source>
        <dbReference type="Proteomes" id="UP000284706"/>
    </source>
</evidence>